<dbReference type="PATRIC" id="fig|582.24.peg.2277"/>
<proteinExistence type="predicted"/>
<dbReference type="EMBL" id="JZSH01000061">
    <property type="protein sequence ID" value="KJF78268.1"/>
    <property type="molecule type" value="Genomic_DNA"/>
</dbReference>
<evidence type="ECO:0000313" key="2">
    <source>
        <dbReference type="Proteomes" id="UP000032582"/>
    </source>
</evidence>
<dbReference type="AlphaFoldDB" id="A0A0D8LBZ9"/>
<organism evidence="1 2">
    <name type="scientific">Morganella morganii</name>
    <name type="common">Proteus morganii</name>
    <dbReference type="NCBI Taxonomy" id="582"/>
    <lineage>
        <taxon>Bacteria</taxon>
        <taxon>Pseudomonadati</taxon>
        <taxon>Pseudomonadota</taxon>
        <taxon>Gammaproteobacteria</taxon>
        <taxon>Enterobacterales</taxon>
        <taxon>Morganellaceae</taxon>
        <taxon>Morganella</taxon>
    </lineage>
</organism>
<evidence type="ECO:0000313" key="1">
    <source>
        <dbReference type="EMBL" id="KJF78268.1"/>
    </source>
</evidence>
<comment type="caution">
    <text evidence="1">The sequence shown here is derived from an EMBL/GenBank/DDBJ whole genome shotgun (WGS) entry which is preliminary data.</text>
</comment>
<reference evidence="1 2" key="1">
    <citation type="submission" date="2015-02" db="EMBL/GenBank/DDBJ databases">
        <title>Whole genome shotgun sequencing of cultured foodborne pathogen.</title>
        <authorList>
            <person name="Timme R."/>
            <person name="Allard M.W."/>
            <person name="Strain E."/>
            <person name="Evans P.S."/>
            <person name="Brown E."/>
        </authorList>
    </citation>
    <scope>NUCLEOTIDE SEQUENCE [LARGE SCALE GENOMIC DNA]</scope>
    <source>
        <strain evidence="1 2">GCSL-TSO-24</strain>
    </source>
</reference>
<accession>A0A0D8LBZ9</accession>
<dbReference type="Proteomes" id="UP000032582">
    <property type="component" value="Unassembled WGS sequence"/>
</dbReference>
<protein>
    <submittedName>
        <fullName evidence="1">Uncharacterized protein</fullName>
    </submittedName>
</protein>
<name>A0A0D8LBZ9_MORMO</name>
<gene>
    <name evidence="1" type="ORF">UA45_07390</name>
</gene>
<sequence>MLVSHIRVVSDELYATDKLTNKNITSDINLRVYNLVTGKRNPDKFISFIEHRGSAPDEMKFYDTYHLYKNATSGYSAGMKKDKVMLVSHIRVVSDELYATDKSNIMRIEYLKLELYHLTKLLHNRIDIEFRPLFVTSVLKDGFYYPSFEEISAGIILESVVYDIQSIPDGYKIIYGPAYQARKSLLAYTLYICGISSKESFDNSIFNERDNDGKRVMSEQDTYEYLIDKMTHFLSTPGNNILQEVAQHYFYSVGVTLGYSPNPDIFLNVRDGEEKRLRDFTLRDKTDSLKYYLSQDIDVEKIRVRKQLDYFLSIASLITMFSNIINEVESMYTSRRNLILPGIDSNNYKGNDGTERPNQADYKRRYQYDVKSEHDIRKGKAVNKIDAFDKFNKIDVVEESYGPLKVWTQKGQRAETLVLSGHGWYLTYDNDLNFGLIPKDKDIIFLGPNKDTLLEAEEQFGRSATESLFASGQYPEIHTRITSEGIQVLKK</sequence>